<evidence type="ECO:0000313" key="2">
    <source>
        <dbReference type="Proteomes" id="UP001283361"/>
    </source>
</evidence>
<reference evidence="1" key="1">
    <citation type="journal article" date="2023" name="G3 (Bethesda)">
        <title>A reference genome for the long-term kleptoplast-retaining sea slug Elysia crispata morphotype clarki.</title>
        <authorList>
            <person name="Eastman K.E."/>
            <person name="Pendleton A.L."/>
            <person name="Shaikh M.A."/>
            <person name="Suttiyut T."/>
            <person name="Ogas R."/>
            <person name="Tomko P."/>
            <person name="Gavelis G."/>
            <person name="Widhalm J.R."/>
            <person name="Wisecaver J.H."/>
        </authorList>
    </citation>
    <scope>NUCLEOTIDE SEQUENCE</scope>
    <source>
        <strain evidence="1">ECLA1</strain>
    </source>
</reference>
<dbReference type="EMBL" id="JAWDGP010006973">
    <property type="protein sequence ID" value="KAK3732314.1"/>
    <property type="molecule type" value="Genomic_DNA"/>
</dbReference>
<dbReference type="AlphaFoldDB" id="A0AAE0Y469"/>
<comment type="caution">
    <text evidence="1">The sequence shown here is derived from an EMBL/GenBank/DDBJ whole genome shotgun (WGS) entry which is preliminary data.</text>
</comment>
<dbReference type="Proteomes" id="UP001283361">
    <property type="component" value="Unassembled WGS sequence"/>
</dbReference>
<evidence type="ECO:0000313" key="1">
    <source>
        <dbReference type="EMBL" id="KAK3732314.1"/>
    </source>
</evidence>
<protein>
    <submittedName>
        <fullName evidence="1">Uncharacterized protein</fullName>
    </submittedName>
</protein>
<keyword evidence="2" id="KW-1185">Reference proteome</keyword>
<name>A0AAE0Y469_9GAST</name>
<organism evidence="1 2">
    <name type="scientific">Elysia crispata</name>
    <name type="common">lettuce slug</name>
    <dbReference type="NCBI Taxonomy" id="231223"/>
    <lineage>
        <taxon>Eukaryota</taxon>
        <taxon>Metazoa</taxon>
        <taxon>Spiralia</taxon>
        <taxon>Lophotrochozoa</taxon>
        <taxon>Mollusca</taxon>
        <taxon>Gastropoda</taxon>
        <taxon>Heterobranchia</taxon>
        <taxon>Euthyneura</taxon>
        <taxon>Panpulmonata</taxon>
        <taxon>Sacoglossa</taxon>
        <taxon>Placobranchoidea</taxon>
        <taxon>Plakobranchidae</taxon>
        <taxon>Elysia</taxon>
    </lineage>
</organism>
<accession>A0AAE0Y469</accession>
<proteinExistence type="predicted"/>
<gene>
    <name evidence="1" type="ORF">RRG08_055898</name>
</gene>
<sequence>MVNQGFDNSLSRLILNWYGDNSFGVNISDDHDILVEMPRHLKTCKDHGDHFQKSMCHQVTRRMLNGAGWGLSHLRSLASRAMLYTFADIPGQKQWS</sequence>